<organism evidence="10 11">
    <name type="scientific">Lederbergia lenta</name>
    <name type="common">Bacillus lentus</name>
    <dbReference type="NCBI Taxonomy" id="1467"/>
    <lineage>
        <taxon>Bacteria</taxon>
        <taxon>Bacillati</taxon>
        <taxon>Bacillota</taxon>
        <taxon>Bacilli</taxon>
        <taxon>Bacillales</taxon>
        <taxon>Bacillaceae</taxon>
        <taxon>Lederbergia</taxon>
    </lineage>
</organism>
<keyword evidence="7 10" id="KW-0812">Transmembrane</keyword>
<dbReference type="RefSeq" id="WP_066144888.1">
    <property type="nucleotide sequence ID" value="NZ_CBCSGM010000005.1"/>
</dbReference>
<dbReference type="PANTHER" id="PTHR32089">
    <property type="entry name" value="METHYL-ACCEPTING CHEMOTAXIS PROTEIN MCPB"/>
    <property type="match status" value="1"/>
</dbReference>
<gene>
    <name evidence="10" type="primary">yvaQ_3</name>
    <name evidence="10" type="ORF">NCTC4824_04176</name>
</gene>
<dbReference type="PROSITE" id="PS50111">
    <property type="entry name" value="CHEMOTAXIS_TRANSDUC_2"/>
    <property type="match status" value="1"/>
</dbReference>
<dbReference type="InterPro" id="IPR004089">
    <property type="entry name" value="MCPsignal_dom"/>
</dbReference>
<protein>
    <submittedName>
        <fullName evidence="10">Transmembrane receptor taxis protein YvaQ</fullName>
    </submittedName>
</protein>
<dbReference type="PRINTS" id="PR00260">
    <property type="entry name" value="CHEMTRNSDUCR"/>
</dbReference>
<name>A0A2X4X0R7_LEDLE</name>
<keyword evidence="3 7" id="KW-0472">Membrane</keyword>
<keyword evidence="10" id="KW-0675">Receptor</keyword>
<keyword evidence="11" id="KW-1185">Reference proteome</keyword>
<dbReference type="InterPro" id="IPR004090">
    <property type="entry name" value="Chemotax_Me-accpt_rcpt"/>
</dbReference>
<dbReference type="KEGG" id="blen:NCTC4824_04176"/>
<dbReference type="GO" id="GO:0006935">
    <property type="term" value="P:chemotaxis"/>
    <property type="evidence" value="ECO:0007669"/>
    <property type="project" value="InterPro"/>
</dbReference>
<evidence type="ECO:0000259" key="9">
    <source>
        <dbReference type="PROSITE" id="PS50885"/>
    </source>
</evidence>
<dbReference type="Pfam" id="PF00015">
    <property type="entry name" value="MCPsignal"/>
    <property type="match status" value="1"/>
</dbReference>
<dbReference type="CDD" id="cd11386">
    <property type="entry name" value="MCP_signal"/>
    <property type="match status" value="1"/>
</dbReference>
<dbReference type="SUPFAM" id="SSF58104">
    <property type="entry name" value="Methyl-accepting chemotaxis protein (MCP) signaling domain"/>
    <property type="match status" value="1"/>
</dbReference>
<comment type="subcellular location">
    <subcellularLocation>
        <location evidence="1">Cell membrane</location>
    </subcellularLocation>
</comment>
<accession>A0A2X4X0R7</accession>
<dbReference type="GO" id="GO:0007165">
    <property type="term" value="P:signal transduction"/>
    <property type="evidence" value="ECO:0007669"/>
    <property type="project" value="UniProtKB-KW"/>
</dbReference>
<feature type="domain" description="Methyl-accepting transducer" evidence="8">
    <location>
        <begin position="282"/>
        <end position="532"/>
    </location>
</feature>
<evidence type="ECO:0000256" key="2">
    <source>
        <dbReference type="ARBA" id="ARBA00022475"/>
    </source>
</evidence>
<dbReference type="GO" id="GO:0004888">
    <property type="term" value="F:transmembrane signaling receptor activity"/>
    <property type="evidence" value="ECO:0007669"/>
    <property type="project" value="InterPro"/>
</dbReference>
<evidence type="ECO:0000256" key="1">
    <source>
        <dbReference type="ARBA" id="ARBA00004236"/>
    </source>
</evidence>
<dbReference type="Proteomes" id="UP000249134">
    <property type="component" value="Chromosome 1"/>
</dbReference>
<dbReference type="AlphaFoldDB" id="A0A2X4X0R7"/>
<dbReference type="PROSITE" id="PS50885">
    <property type="entry name" value="HAMP"/>
    <property type="match status" value="1"/>
</dbReference>
<evidence type="ECO:0000256" key="6">
    <source>
        <dbReference type="PROSITE-ProRule" id="PRU00284"/>
    </source>
</evidence>
<evidence type="ECO:0000256" key="7">
    <source>
        <dbReference type="SAM" id="Phobius"/>
    </source>
</evidence>
<keyword evidence="7" id="KW-1133">Transmembrane helix</keyword>
<feature type="transmembrane region" description="Helical" evidence="7">
    <location>
        <begin position="186"/>
        <end position="208"/>
    </location>
</feature>
<feature type="domain" description="HAMP" evidence="9">
    <location>
        <begin position="210"/>
        <end position="263"/>
    </location>
</feature>
<dbReference type="SMART" id="SM00283">
    <property type="entry name" value="MA"/>
    <property type="match status" value="1"/>
</dbReference>
<keyword evidence="2" id="KW-1003">Cell membrane</keyword>
<evidence type="ECO:0000256" key="3">
    <source>
        <dbReference type="ARBA" id="ARBA00023136"/>
    </source>
</evidence>
<feature type="transmembrane region" description="Helical" evidence="7">
    <location>
        <begin position="16"/>
        <end position="38"/>
    </location>
</feature>
<dbReference type="Gene3D" id="6.10.340.10">
    <property type="match status" value="1"/>
</dbReference>
<evidence type="ECO:0000259" key="8">
    <source>
        <dbReference type="PROSITE" id="PS50111"/>
    </source>
</evidence>
<reference evidence="10 11" key="1">
    <citation type="submission" date="2018-06" db="EMBL/GenBank/DDBJ databases">
        <authorList>
            <consortium name="Pathogen Informatics"/>
            <person name="Doyle S."/>
        </authorList>
    </citation>
    <scope>NUCLEOTIDE SEQUENCE [LARGE SCALE GENOMIC DNA]</scope>
    <source>
        <strain evidence="10 11">NCTC4824</strain>
    </source>
</reference>
<sequence>MLSKIRWNNIKIGGKYTIIFLIIVVAFLLSILITYSFLNNSSKYMDSTIIKNKISSEAEDIVALYHEKYLLIPEYIILSDDGKLNDYLYYSKEFTVKAKSLKQQLPKEQLTIFNKIIKNNNQLDQYFFSMVVPNVQQINVNEFERLQKETNALKVETVALGKELKEWATSSSNSALNSTQKDLKKINLVLVFSAAASIFISLFFIFFMSRKIRNHLNKIVERSEEIASGKLNVDELTYVGTDEIGQLSKSINHMGKSLRDMIAQVSGLSTEVDNQSKLLFTASRAVNSGSEQVAITIEDLATGVGSQSENAVNISQNTQGLTDQILAVNAHSEELVQFSNQVLNVSTNGNRQMRESLKQMKLINNVFQISVINVKTLEERTQSITEIVSVIKSIADQTNLLALNASIEAARAGDAGKGFAVVALEVRKLAEEVTNSIENIASITFSIKKETTNIASELNSGYLEVNKGTKQIELSGTQFMNINDKVEEMSNRIKNISAVFIEIQQSSQEINEAIEYVAAASEEAAAGTEEITATMHEQSQAVNHISSSAKKLTDMVERMNAMINKFQL</sequence>
<evidence type="ECO:0000313" key="11">
    <source>
        <dbReference type="Proteomes" id="UP000249134"/>
    </source>
</evidence>
<dbReference type="Gene3D" id="1.10.287.950">
    <property type="entry name" value="Methyl-accepting chemotaxis protein"/>
    <property type="match status" value="1"/>
</dbReference>
<proteinExistence type="inferred from homology"/>
<dbReference type="GO" id="GO:0005886">
    <property type="term" value="C:plasma membrane"/>
    <property type="evidence" value="ECO:0007669"/>
    <property type="project" value="UniProtKB-SubCell"/>
</dbReference>
<dbReference type="Pfam" id="PF00672">
    <property type="entry name" value="HAMP"/>
    <property type="match status" value="1"/>
</dbReference>
<dbReference type="STRING" id="1348624.GCA_001591545_03357"/>
<dbReference type="PANTHER" id="PTHR32089:SF112">
    <property type="entry name" value="LYSOZYME-LIKE PROTEIN-RELATED"/>
    <property type="match status" value="1"/>
</dbReference>
<evidence type="ECO:0000256" key="5">
    <source>
        <dbReference type="ARBA" id="ARBA00029447"/>
    </source>
</evidence>
<evidence type="ECO:0000256" key="4">
    <source>
        <dbReference type="ARBA" id="ARBA00023224"/>
    </source>
</evidence>
<dbReference type="CDD" id="cd06225">
    <property type="entry name" value="HAMP"/>
    <property type="match status" value="1"/>
</dbReference>
<dbReference type="InterPro" id="IPR003660">
    <property type="entry name" value="HAMP_dom"/>
</dbReference>
<keyword evidence="4 6" id="KW-0807">Transducer</keyword>
<dbReference type="EMBL" id="LS483476">
    <property type="protein sequence ID" value="SQI63560.1"/>
    <property type="molecule type" value="Genomic_DNA"/>
</dbReference>
<comment type="similarity">
    <text evidence="5">Belongs to the methyl-accepting chemotaxis (MCP) protein family.</text>
</comment>
<evidence type="ECO:0000313" key="10">
    <source>
        <dbReference type="EMBL" id="SQI63560.1"/>
    </source>
</evidence>
<dbReference type="SMART" id="SM00304">
    <property type="entry name" value="HAMP"/>
    <property type="match status" value="1"/>
</dbReference>